<proteinExistence type="predicted"/>
<dbReference type="Proteomes" id="UP000013966">
    <property type="component" value="Chromosome 1"/>
</dbReference>
<accession>R4WNS1</accession>
<dbReference type="KEGG" id="buo:BRPE64_ACDS07860"/>
<evidence type="ECO:0000256" key="1">
    <source>
        <dbReference type="SAM" id="MobiDB-lite"/>
    </source>
</evidence>
<gene>
    <name evidence="2" type="ORF">BRPE64_ACDS07860</name>
</gene>
<name>R4WNS1_9BURK</name>
<keyword evidence="3" id="KW-1185">Reference proteome</keyword>
<protein>
    <submittedName>
        <fullName evidence="2">Uncharacterized protein</fullName>
    </submittedName>
</protein>
<dbReference type="STRING" id="758793.BRPE64_ACDS07860"/>
<dbReference type="AlphaFoldDB" id="R4WNS1"/>
<feature type="compositionally biased region" description="Polar residues" evidence="1">
    <location>
        <begin position="1"/>
        <end position="11"/>
    </location>
</feature>
<organism evidence="2 3">
    <name type="scientific">Caballeronia insecticola</name>
    <dbReference type="NCBI Taxonomy" id="758793"/>
    <lineage>
        <taxon>Bacteria</taxon>
        <taxon>Pseudomonadati</taxon>
        <taxon>Pseudomonadota</taxon>
        <taxon>Betaproteobacteria</taxon>
        <taxon>Burkholderiales</taxon>
        <taxon>Burkholderiaceae</taxon>
        <taxon>Caballeronia</taxon>
    </lineage>
</organism>
<evidence type="ECO:0000313" key="3">
    <source>
        <dbReference type="Proteomes" id="UP000013966"/>
    </source>
</evidence>
<dbReference type="PATRIC" id="fig|758793.3.peg.786"/>
<sequence>MQRRSSPSWMQRSPARFPSGIPGIGLEMEGAMQQAPQASRQA</sequence>
<dbReference type="HOGENOM" id="CLU_211107_0_0_4"/>
<reference evidence="2 3" key="2">
    <citation type="journal article" date="2018" name="Int. J. Syst. Evol. Microbiol.">
        <title>Burkholderia insecticola sp. nov., a gut symbiotic bacterium of the bean bug Riptortus pedestris.</title>
        <authorList>
            <person name="Takeshita K."/>
            <person name="Tamaki H."/>
            <person name="Ohbayashi T."/>
            <person name="Meng X.-Y."/>
            <person name="Sone T."/>
            <person name="Mitani Y."/>
            <person name="Peeters C."/>
            <person name="Kikuchi Y."/>
            <person name="Vandamme P."/>
        </authorList>
    </citation>
    <scope>NUCLEOTIDE SEQUENCE [LARGE SCALE GENOMIC DNA]</scope>
    <source>
        <strain evidence="2">RPE64</strain>
    </source>
</reference>
<evidence type="ECO:0000313" key="2">
    <source>
        <dbReference type="EMBL" id="BAN22540.1"/>
    </source>
</evidence>
<dbReference type="EMBL" id="AP013058">
    <property type="protein sequence ID" value="BAN22540.1"/>
    <property type="molecule type" value="Genomic_DNA"/>
</dbReference>
<feature type="region of interest" description="Disordered" evidence="1">
    <location>
        <begin position="1"/>
        <end position="42"/>
    </location>
</feature>
<reference evidence="2 3" key="1">
    <citation type="journal article" date="2013" name="Genome Announc.">
        <title>Complete Genome Sequence of Burkholderia sp. Strain RPE64, Bacterial Symbiont of the Bean Bug Riptortus pedestris.</title>
        <authorList>
            <person name="Shibata T.F."/>
            <person name="Maeda T."/>
            <person name="Nikoh N."/>
            <person name="Yamaguchi K."/>
            <person name="Oshima K."/>
            <person name="Hattori M."/>
            <person name="Nishiyama T."/>
            <person name="Hasebe M."/>
            <person name="Fukatsu T."/>
            <person name="Kikuchi Y."/>
            <person name="Shigenobu S."/>
        </authorList>
    </citation>
    <scope>NUCLEOTIDE SEQUENCE [LARGE SCALE GENOMIC DNA]</scope>
</reference>